<evidence type="ECO:0000313" key="3">
    <source>
        <dbReference type="Proteomes" id="UP000193335"/>
    </source>
</evidence>
<sequence length="62" mass="6910">MDTGSRKENASNLESRAPFQFHRNGAQEQPSIKDDHQRGPASQLAGWAYLRESASSAPWIKP</sequence>
<accession>A0A1Y2JPT3</accession>
<dbReference type="EMBL" id="NAFL01000243">
    <property type="protein sequence ID" value="OSJ33205.1"/>
    <property type="molecule type" value="Genomic_DNA"/>
</dbReference>
<reference evidence="2 3" key="1">
    <citation type="submission" date="2017-03" db="EMBL/GenBank/DDBJ databases">
        <title>Whole genome sequences of fourteen strains of Bradyrhizobium canariense and one strain of Bradyrhizobium japonicum isolated from Lupinus (Papilionoideae: Genisteae) species in Algeria.</title>
        <authorList>
            <person name="Crovadore J."/>
            <person name="Chekireb D."/>
            <person name="Brachmann A."/>
            <person name="Chablais R."/>
            <person name="Cochard B."/>
            <person name="Lefort F."/>
        </authorList>
    </citation>
    <scope>NUCLEOTIDE SEQUENCE [LARGE SCALE GENOMIC DNA]</scope>
    <source>
        <strain evidence="2 3">UBMA197</strain>
    </source>
</reference>
<evidence type="ECO:0000313" key="2">
    <source>
        <dbReference type="EMBL" id="OSJ33205.1"/>
    </source>
</evidence>
<gene>
    <name evidence="2" type="ORF">BSZ19_16310</name>
</gene>
<proteinExistence type="predicted"/>
<comment type="caution">
    <text evidence="2">The sequence shown here is derived from an EMBL/GenBank/DDBJ whole genome shotgun (WGS) entry which is preliminary data.</text>
</comment>
<dbReference type="AlphaFoldDB" id="A0A1Y2JPT3"/>
<feature type="region of interest" description="Disordered" evidence="1">
    <location>
        <begin position="1"/>
        <end position="44"/>
    </location>
</feature>
<protein>
    <submittedName>
        <fullName evidence="2">Uncharacterized protein</fullName>
    </submittedName>
</protein>
<organism evidence="2 3">
    <name type="scientific">Bradyrhizobium japonicum</name>
    <dbReference type="NCBI Taxonomy" id="375"/>
    <lineage>
        <taxon>Bacteria</taxon>
        <taxon>Pseudomonadati</taxon>
        <taxon>Pseudomonadota</taxon>
        <taxon>Alphaproteobacteria</taxon>
        <taxon>Hyphomicrobiales</taxon>
        <taxon>Nitrobacteraceae</taxon>
        <taxon>Bradyrhizobium</taxon>
    </lineage>
</organism>
<name>A0A1Y2JPT3_BRAJP</name>
<dbReference type="Proteomes" id="UP000193335">
    <property type="component" value="Unassembled WGS sequence"/>
</dbReference>
<evidence type="ECO:0000256" key="1">
    <source>
        <dbReference type="SAM" id="MobiDB-lite"/>
    </source>
</evidence>